<evidence type="ECO:0000256" key="3">
    <source>
        <dbReference type="PROSITE-ProRule" id="PRU00221"/>
    </source>
</evidence>
<dbReference type="InterPro" id="IPR001680">
    <property type="entry name" value="WD40_rpt"/>
</dbReference>
<reference evidence="5 6" key="1">
    <citation type="journal article" date="2011" name="J. Gen. Appl. Microbiol.">
        <title>Draft genome sequencing of the enigmatic basidiomycete Mixia osmundae.</title>
        <authorList>
            <person name="Nishida H."/>
            <person name="Nagatsuka Y."/>
            <person name="Sugiyama J."/>
        </authorList>
    </citation>
    <scope>NUCLEOTIDE SEQUENCE [LARGE SCALE GENOMIC DNA]</scope>
    <source>
        <strain evidence="6">CBS 9802 / IAM 14324 / JCM 22182 / KY 12970</strain>
    </source>
</reference>
<reference evidence="5 6" key="2">
    <citation type="journal article" date="2012" name="Open Biol.">
        <title>Characteristics of nucleosomes and linker DNA regions on the genome of the basidiomycete Mixia osmundae revealed by mono- and dinucleosome mapping.</title>
        <authorList>
            <person name="Nishida H."/>
            <person name="Kondo S."/>
            <person name="Matsumoto T."/>
            <person name="Suzuki Y."/>
            <person name="Yoshikawa H."/>
            <person name="Taylor T.D."/>
            <person name="Sugiyama J."/>
        </authorList>
    </citation>
    <scope>NUCLEOTIDE SEQUENCE [LARGE SCALE GENOMIC DNA]</scope>
    <source>
        <strain evidence="6">CBS 9802 / IAM 14324 / JCM 22182 / KY 12970</strain>
    </source>
</reference>
<dbReference type="Pfam" id="PF00400">
    <property type="entry name" value="WD40"/>
    <property type="match status" value="4"/>
</dbReference>
<dbReference type="InterPro" id="IPR036322">
    <property type="entry name" value="WD40_repeat_dom_sf"/>
</dbReference>
<dbReference type="SUPFAM" id="SSF50978">
    <property type="entry name" value="WD40 repeat-like"/>
    <property type="match status" value="1"/>
</dbReference>
<evidence type="ECO:0000256" key="1">
    <source>
        <dbReference type="ARBA" id="ARBA00022574"/>
    </source>
</evidence>
<feature type="repeat" description="WD" evidence="3">
    <location>
        <begin position="372"/>
        <end position="413"/>
    </location>
</feature>
<dbReference type="FunCoup" id="G7E818">
    <property type="interactions" value="414"/>
</dbReference>
<evidence type="ECO:0000256" key="2">
    <source>
        <dbReference type="ARBA" id="ARBA00022737"/>
    </source>
</evidence>
<dbReference type="InterPro" id="IPR051179">
    <property type="entry name" value="WD_repeat_multifunction"/>
</dbReference>
<dbReference type="Proteomes" id="UP000009131">
    <property type="component" value="Unassembled WGS sequence"/>
</dbReference>
<dbReference type="Gene3D" id="2.130.10.10">
    <property type="entry name" value="YVTN repeat-like/Quinoprotein amine dehydrogenase"/>
    <property type="match status" value="1"/>
</dbReference>
<dbReference type="HOGENOM" id="CLU_000288_57_9_1"/>
<dbReference type="PANTHER" id="PTHR19857:SF8">
    <property type="entry name" value="ANGIO-ASSOCIATED MIGRATORY CELL PROTEIN"/>
    <property type="match status" value="1"/>
</dbReference>
<comment type="caution">
    <text evidence="5">The sequence shown here is derived from an EMBL/GenBank/DDBJ whole genome shotgun (WGS) entry which is preliminary data.</text>
</comment>
<feature type="region of interest" description="Disordered" evidence="4">
    <location>
        <begin position="1"/>
        <end position="66"/>
    </location>
</feature>
<feature type="repeat" description="WD" evidence="3">
    <location>
        <begin position="212"/>
        <end position="244"/>
    </location>
</feature>
<evidence type="ECO:0000313" key="5">
    <source>
        <dbReference type="EMBL" id="GAA98978.1"/>
    </source>
</evidence>
<dbReference type="STRING" id="764103.G7E818"/>
<protein>
    <submittedName>
        <fullName evidence="5">Uncharacterized protein</fullName>
    </submittedName>
</protein>
<evidence type="ECO:0000256" key="4">
    <source>
        <dbReference type="SAM" id="MobiDB-lite"/>
    </source>
</evidence>
<feature type="repeat" description="WD" evidence="3">
    <location>
        <begin position="116"/>
        <end position="157"/>
    </location>
</feature>
<dbReference type="EMBL" id="BABT02000165">
    <property type="protein sequence ID" value="GAA98978.1"/>
    <property type="molecule type" value="Genomic_DNA"/>
</dbReference>
<dbReference type="RefSeq" id="XP_014567135.1">
    <property type="nucleotide sequence ID" value="XM_014711649.1"/>
</dbReference>
<dbReference type="AlphaFoldDB" id="G7E818"/>
<accession>G7E818</accession>
<dbReference type="PROSITE" id="PS50294">
    <property type="entry name" value="WD_REPEATS_REGION"/>
    <property type="match status" value="2"/>
</dbReference>
<keyword evidence="6" id="KW-1185">Reference proteome</keyword>
<keyword evidence="2" id="KW-0677">Repeat</keyword>
<evidence type="ECO:0000313" key="6">
    <source>
        <dbReference type="Proteomes" id="UP000009131"/>
    </source>
</evidence>
<sequence length="448" mass="47475">MQSEEPQDGDRFEPQFIQGDDGQTYEVLDEYELDRDAMDADEDDEADELPEDGQQTDEPPQELPEDTAVLHFGGHGAEASVFALARHPTLELAVSGGSDDIGFVFRTDNSELVTVLDKHDDSIIAASWSTDGELLATAGMDGIVRVYKATSAAAAESPPTWSPYKRLEGPDEIMWIAWNPEPKLSKFLAAGSNDGSVWCWPISNKDVSPFVLSSHIAPVTCGSWAPDGRRLLTGDGESALCLWNPSVPTPVLKLTGVDVRFLLEGGISALCLNSAGTLALVGGVDGGLKIVNLTSGTLIATLQEAESAKAPPASTAPADAAMETEELKGYSIECVGYLDGYGSGGAGGLWYSAGSDGYLRVWEASTGALRWRGDHKPAISTVAHHAGTPYLTTGSTSASLKTWDVRTGQLVNESTGHTDVIHVCVALPHGRILSGGDDGIVRIHQLSQ</sequence>
<dbReference type="eggNOG" id="KOG0296">
    <property type="taxonomic scope" value="Eukaryota"/>
</dbReference>
<dbReference type="PROSITE" id="PS50082">
    <property type="entry name" value="WD_REPEATS_2"/>
    <property type="match status" value="3"/>
</dbReference>
<dbReference type="InterPro" id="IPR015943">
    <property type="entry name" value="WD40/YVTN_repeat-like_dom_sf"/>
</dbReference>
<dbReference type="PANTHER" id="PTHR19857">
    <property type="entry name" value="MITOCHONDRIAL DIVISION PROTEIN 1-RELATED"/>
    <property type="match status" value="1"/>
</dbReference>
<gene>
    <name evidence="5" type="primary">Mo05667</name>
    <name evidence="5" type="ORF">E5Q_05667</name>
</gene>
<organism evidence="5 6">
    <name type="scientific">Mixia osmundae (strain CBS 9802 / IAM 14324 / JCM 22182 / KY 12970)</name>
    <dbReference type="NCBI Taxonomy" id="764103"/>
    <lineage>
        <taxon>Eukaryota</taxon>
        <taxon>Fungi</taxon>
        <taxon>Dikarya</taxon>
        <taxon>Basidiomycota</taxon>
        <taxon>Pucciniomycotina</taxon>
        <taxon>Mixiomycetes</taxon>
        <taxon>Mixiales</taxon>
        <taxon>Mixiaceae</taxon>
        <taxon>Mixia</taxon>
    </lineage>
</organism>
<keyword evidence="1 3" id="KW-0853">WD repeat</keyword>
<proteinExistence type="predicted"/>
<dbReference type="InParanoid" id="G7E818"/>
<dbReference type="OMA" id="GPDEVMW"/>
<dbReference type="OrthoDB" id="10261640at2759"/>
<name>G7E818_MIXOS</name>
<feature type="compositionally biased region" description="Acidic residues" evidence="4">
    <location>
        <begin position="27"/>
        <end position="65"/>
    </location>
</feature>
<dbReference type="SMART" id="SM00320">
    <property type="entry name" value="WD40"/>
    <property type="match status" value="8"/>
</dbReference>